<dbReference type="InterPro" id="IPR002126">
    <property type="entry name" value="Cadherin-like_dom"/>
</dbReference>
<organism evidence="7 8">
    <name type="scientific">Dokdonella fugitiva</name>
    <dbReference type="NCBI Taxonomy" id="328517"/>
    <lineage>
        <taxon>Bacteria</taxon>
        <taxon>Pseudomonadati</taxon>
        <taxon>Pseudomonadota</taxon>
        <taxon>Gammaproteobacteria</taxon>
        <taxon>Lysobacterales</taxon>
        <taxon>Rhodanobacteraceae</taxon>
        <taxon>Dokdonella</taxon>
    </lineage>
</organism>
<dbReference type="CDD" id="cd11304">
    <property type="entry name" value="Cadherin_repeat"/>
    <property type="match status" value="1"/>
</dbReference>
<comment type="subcellular location">
    <subcellularLocation>
        <location evidence="1">Membrane</location>
    </subcellularLocation>
</comment>
<dbReference type="InterPro" id="IPR015919">
    <property type="entry name" value="Cadherin-like_sf"/>
</dbReference>
<name>A0A4R2HWY5_9GAMM</name>
<dbReference type="SMART" id="SM00112">
    <property type="entry name" value="CA"/>
    <property type="match status" value="1"/>
</dbReference>
<evidence type="ECO:0000256" key="4">
    <source>
        <dbReference type="ARBA" id="ARBA00023136"/>
    </source>
</evidence>
<dbReference type="PANTHER" id="PTHR24027">
    <property type="entry name" value="CADHERIN-23"/>
    <property type="match status" value="1"/>
</dbReference>
<dbReference type="EMBL" id="SLWQ01000014">
    <property type="protein sequence ID" value="TCO36081.1"/>
    <property type="molecule type" value="Genomic_DNA"/>
</dbReference>
<dbReference type="SUPFAM" id="SSF51126">
    <property type="entry name" value="Pectin lyase-like"/>
    <property type="match status" value="1"/>
</dbReference>
<dbReference type="GO" id="GO:0016477">
    <property type="term" value="P:cell migration"/>
    <property type="evidence" value="ECO:0007669"/>
    <property type="project" value="TreeGrafter"/>
</dbReference>
<evidence type="ECO:0000256" key="2">
    <source>
        <dbReference type="ARBA" id="ARBA00022737"/>
    </source>
</evidence>
<dbReference type="GO" id="GO:0005509">
    <property type="term" value="F:calcium ion binding"/>
    <property type="evidence" value="ECO:0007669"/>
    <property type="project" value="InterPro"/>
</dbReference>
<dbReference type="PROSITE" id="PS50268">
    <property type="entry name" value="CADHERIN_2"/>
    <property type="match status" value="1"/>
</dbReference>
<dbReference type="Gene3D" id="2.160.20.10">
    <property type="entry name" value="Single-stranded right-handed beta-helix, Pectin lyase-like"/>
    <property type="match status" value="1"/>
</dbReference>
<dbReference type="GO" id="GO:0008013">
    <property type="term" value="F:beta-catenin binding"/>
    <property type="evidence" value="ECO:0007669"/>
    <property type="project" value="TreeGrafter"/>
</dbReference>
<dbReference type="Gene3D" id="2.60.40.60">
    <property type="entry name" value="Cadherins"/>
    <property type="match status" value="1"/>
</dbReference>
<dbReference type="InterPro" id="IPR011050">
    <property type="entry name" value="Pectin_lyase_fold/virulence"/>
</dbReference>
<evidence type="ECO:0000259" key="6">
    <source>
        <dbReference type="PROSITE" id="PS50268"/>
    </source>
</evidence>
<evidence type="ECO:0000313" key="8">
    <source>
        <dbReference type="Proteomes" id="UP000294862"/>
    </source>
</evidence>
<feature type="domain" description="Cadherin" evidence="6">
    <location>
        <begin position="367"/>
        <end position="470"/>
    </location>
</feature>
<dbReference type="Pfam" id="PF00028">
    <property type="entry name" value="Cadherin"/>
    <property type="match status" value="1"/>
</dbReference>
<dbReference type="PANTHER" id="PTHR24027:SF438">
    <property type="entry name" value="CADHERIN 23"/>
    <property type="match status" value="1"/>
</dbReference>
<evidence type="ECO:0000256" key="1">
    <source>
        <dbReference type="ARBA" id="ARBA00004370"/>
    </source>
</evidence>
<dbReference type="InterPro" id="IPR012334">
    <property type="entry name" value="Pectin_lyas_fold"/>
</dbReference>
<keyword evidence="8" id="KW-1185">Reference proteome</keyword>
<dbReference type="Proteomes" id="UP000294862">
    <property type="component" value="Unassembled WGS sequence"/>
</dbReference>
<dbReference type="InterPro" id="IPR039808">
    <property type="entry name" value="Cadherin"/>
</dbReference>
<protein>
    <submittedName>
        <fullName evidence="7">Cadherin domain-containing protein</fullName>
    </submittedName>
</protein>
<dbReference type="GO" id="GO:0045296">
    <property type="term" value="F:cadherin binding"/>
    <property type="evidence" value="ECO:0007669"/>
    <property type="project" value="TreeGrafter"/>
</dbReference>
<feature type="signal peptide" evidence="5">
    <location>
        <begin position="1"/>
        <end position="34"/>
    </location>
</feature>
<feature type="chain" id="PRO_5020196338" evidence="5">
    <location>
        <begin position="35"/>
        <end position="476"/>
    </location>
</feature>
<keyword evidence="3" id="KW-0106">Calcium</keyword>
<dbReference type="GO" id="GO:0007156">
    <property type="term" value="P:homophilic cell adhesion via plasma membrane adhesion molecules"/>
    <property type="evidence" value="ECO:0007669"/>
    <property type="project" value="InterPro"/>
</dbReference>
<dbReference type="GO" id="GO:0016342">
    <property type="term" value="C:catenin complex"/>
    <property type="evidence" value="ECO:0007669"/>
    <property type="project" value="TreeGrafter"/>
</dbReference>
<keyword evidence="4" id="KW-0472">Membrane</keyword>
<dbReference type="InterPro" id="IPR059226">
    <property type="entry name" value="Choice_anch_Q_dom"/>
</dbReference>
<dbReference type="NCBIfam" id="NF041518">
    <property type="entry name" value="choice_anch_Q"/>
    <property type="match status" value="1"/>
</dbReference>
<gene>
    <name evidence="7" type="ORF">EV148_1142</name>
</gene>
<sequence>MNCISKANAKLPSATVLTCAVGVVLAMASSIAHAEMFCVDATAGLQIALDDALSNAEPDEIRIQAGDYILSAGLVYNTQVPGADQHALTISGGYDADCVQRIGVSKLNGNTQVQVIKLVLGAPVFMDHVTIAGGRVENTPGDSGRGGGVFAQLQGSSAELHLDAVRLISNVASGFGGGIAVISNVGGGSHFSLRNSLLAGNVAQGAGGAAIGVVSKGMVDISNNTITANVSDNASAVHLQANDASAQFRVDNNIVWGNGASPSYDLQLVAPPAGGDPYHLVANDIGSTQGMPGDDSDLNVSIDPLFVACAFCSNYPLSAASPLIDAGVGDPAGGLAQTDLLGAARVMGASVDMGAYEFVQPNIAPTVAEDQAFVVDESAAQGAIVGTVTATDDYLPQPHAITYAIVDGNTGDAFAIDADSGVLTVANPDALDSTAMPAYALAIKVTDGELDGVGVVNVTVSGPGESDVIFQDGFDG</sequence>
<keyword evidence="5" id="KW-0732">Signal</keyword>
<keyword evidence="2" id="KW-0677">Repeat</keyword>
<evidence type="ECO:0000256" key="3">
    <source>
        <dbReference type="ARBA" id="ARBA00022837"/>
    </source>
</evidence>
<dbReference type="AlphaFoldDB" id="A0A4R2HWY5"/>
<evidence type="ECO:0000256" key="5">
    <source>
        <dbReference type="SAM" id="SignalP"/>
    </source>
</evidence>
<evidence type="ECO:0000313" key="7">
    <source>
        <dbReference type="EMBL" id="TCO36081.1"/>
    </source>
</evidence>
<accession>A0A4R2HWY5</accession>
<proteinExistence type="predicted"/>
<dbReference type="SUPFAM" id="SSF49313">
    <property type="entry name" value="Cadherin-like"/>
    <property type="match status" value="1"/>
</dbReference>
<reference evidence="7 8" key="1">
    <citation type="journal article" date="2015" name="Stand. Genomic Sci.">
        <title>Genomic Encyclopedia of Bacterial and Archaeal Type Strains, Phase III: the genomes of soil and plant-associated and newly described type strains.</title>
        <authorList>
            <person name="Whitman W.B."/>
            <person name="Woyke T."/>
            <person name="Klenk H.P."/>
            <person name="Zhou Y."/>
            <person name="Lilburn T.G."/>
            <person name="Beck B.J."/>
            <person name="De Vos P."/>
            <person name="Vandamme P."/>
            <person name="Eisen J.A."/>
            <person name="Garrity G."/>
            <person name="Hugenholtz P."/>
            <person name="Kyrpides N.C."/>
        </authorList>
    </citation>
    <scope>NUCLEOTIDE SEQUENCE [LARGE SCALE GENOMIC DNA]</scope>
    <source>
        <strain evidence="7 8">A3</strain>
    </source>
</reference>
<comment type="caution">
    <text evidence="7">The sequence shown here is derived from an EMBL/GenBank/DDBJ whole genome shotgun (WGS) entry which is preliminary data.</text>
</comment>